<dbReference type="SMART" id="SM00304">
    <property type="entry name" value="HAMP"/>
    <property type="match status" value="1"/>
</dbReference>
<evidence type="ECO:0000313" key="9">
    <source>
        <dbReference type="EMBL" id="PWV98501.1"/>
    </source>
</evidence>
<dbReference type="Pfam" id="PF02518">
    <property type="entry name" value="HATPase_c"/>
    <property type="match status" value="1"/>
</dbReference>
<proteinExistence type="predicted"/>
<dbReference type="PANTHER" id="PTHR34220">
    <property type="entry name" value="SENSOR HISTIDINE KINASE YPDA"/>
    <property type="match status" value="1"/>
</dbReference>
<evidence type="ECO:0000256" key="1">
    <source>
        <dbReference type="ARBA" id="ARBA00004651"/>
    </source>
</evidence>
<evidence type="ECO:0000313" key="10">
    <source>
        <dbReference type="Proteomes" id="UP000246635"/>
    </source>
</evidence>
<evidence type="ECO:0000256" key="3">
    <source>
        <dbReference type="ARBA" id="ARBA00022553"/>
    </source>
</evidence>
<keyword evidence="10" id="KW-1185">Reference proteome</keyword>
<dbReference type="InterPro" id="IPR003594">
    <property type="entry name" value="HATPase_dom"/>
</dbReference>
<reference evidence="9 10" key="1">
    <citation type="submission" date="2018-05" db="EMBL/GenBank/DDBJ databases">
        <title>Genomic Encyclopedia of Type Strains, Phase III (KMG-III): the genomes of soil and plant-associated and newly described type strains.</title>
        <authorList>
            <person name="Whitman W."/>
        </authorList>
    </citation>
    <scope>NUCLEOTIDE SEQUENCE [LARGE SCALE GENOMIC DNA]</scope>
    <source>
        <strain evidence="9 10">CECT 5696</strain>
    </source>
</reference>
<protein>
    <submittedName>
        <fullName evidence="9">Two-component system sensor histidine kinase YesM</fullName>
    </submittedName>
</protein>
<dbReference type="CDD" id="cd06225">
    <property type="entry name" value="HAMP"/>
    <property type="match status" value="1"/>
</dbReference>
<organism evidence="9 10">
    <name type="scientific">Paenibacillus cellulosilyticus</name>
    <dbReference type="NCBI Taxonomy" id="375489"/>
    <lineage>
        <taxon>Bacteria</taxon>
        <taxon>Bacillati</taxon>
        <taxon>Bacillota</taxon>
        <taxon>Bacilli</taxon>
        <taxon>Bacillales</taxon>
        <taxon>Paenibacillaceae</taxon>
        <taxon>Paenibacillus</taxon>
    </lineage>
</organism>
<comment type="subcellular location">
    <subcellularLocation>
        <location evidence="1">Cell membrane</location>
        <topology evidence="1">Multi-pass membrane protein</topology>
    </subcellularLocation>
</comment>
<dbReference type="Proteomes" id="UP000246635">
    <property type="component" value="Unassembled WGS sequence"/>
</dbReference>
<keyword evidence="7" id="KW-0812">Transmembrane</keyword>
<dbReference type="PROSITE" id="PS50885">
    <property type="entry name" value="HAMP"/>
    <property type="match status" value="1"/>
</dbReference>
<dbReference type="SUPFAM" id="SSF158472">
    <property type="entry name" value="HAMP domain-like"/>
    <property type="match status" value="1"/>
</dbReference>
<dbReference type="InterPro" id="IPR003660">
    <property type="entry name" value="HAMP_dom"/>
</dbReference>
<dbReference type="OrthoDB" id="2521939at2"/>
<dbReference type="GO" id="GO:0005886">
    <property type="term" value="C:plasma membrane"/>
    <property type="evidence" value="ECO:0007669"/>
    <property type="project" value="UniProtKB-SubCell"/>
</dbReference>
<keyword evidence="7" id="KW-1133">Transmembrane helix</keyword>
<evidence type="ECO:0000256" key="7">
    <source>
        <dbReference type="SAM" id="Phobius"/>
    </source>
</evidence>
<accession>A0A2V2YTA0</accession>
<comment type="caution">
    <text evidence="9">The sequence shown here is derived from an EMBL/GenBank/DDBJ whole genome shotgun (WGS) entry which is preliminary data.</text>
</comment>
<evidence type="ECO:0000256" key="6">
    <source>
        <dbReference type="ARBA" id="ARBA00023136"/>
    </source>
</evidence>
<keyword evidence="5 9" id="KW-0418">Kinase</keyword>
<evidence type="ECO:0000256" key="2">
    <source>
        <dbReference type="ARBA" id="ARBA00022475"/>
    </source>
</evidence>
<feature type="domain" description="HAMP" evidence="8">
    <location>
        <begin position="317"/>
        <end position="369"/>
    </location>
</feature>
<dbReference type="InterPro" id="IPR050640">
    <property type="entry name" value="Bact_2-comp_sensor_kinase"/>
</dbReference>
<dbReference type="Gene3D" id="6.10.340.10">
    <property type="match status" value="1"/>
</dbReference>
<dbReference type="PANTHER" id="PTHR34220:SF7">
    <property type="entry name" value="SENSOR HISTIDINE KINASE YPDA"/>
    <property type="match status" value="1"/>
</dbReference>
<dbReference type="Pfam" id="PF06580">
    <property type="entry name" value="His_kinase"/>
    <property type="match status" value="1"/>
</dbReference>
<evidence type="ECO:0000256" key="4">
    <source>
        <dbReference type="ARBA" id="ARBA00022679"/>
    </source>
</evidence>
<dbReference type="SUPFAM" id="SSF55874">
    <property type="entry name" value="ATPase domain of HSP90 chaperone/DNA topoisomerase II/histidine kinase"/>
    <property type="match status" value="1"/>
</dbReference>
<keyword evidence="6 7" id="KW-0472">Membrane</keyword>
<dbReference type="EMBL" id="QGTQ01000017">
    <property type="protein sequence ID" value="PWV98501.1"/>
    <property type="molecule type" value="Genomic_DNA"/>
</dbReference>
<dbReference type="InterPro" id="IPR010559">
    <property type="entry name" value="Sig_transdc_His_kin_internal"/>
</dbReference>
<keyword evidence="2" id="KW-1003">Cell membrane</keyword>
<evidence type="ECO:0000259" key="8">
    <source>
        <dbReference type="PROSITE" id="PS50885"/>
    </source>
</evidence>
<gene>
    <name evidence="9" type="ORF">DFQ01_11711</name>
</gene>
<sequence length="599" mass="68682">MFRMRRGPAGKMNIFTKVMIVIVLMLIPIIAMYNSSNKTSTRVVEQELLQINLNRIHFFVEQLDVEVNRLWRAAFVIAADPDTLQLQLRTSSEPDYSSLETKRVLLQKLDMQSTSFEWENDFTVYSPLSDVVASTNMKQVYDSAYFKDSVYDRWDYRVALTDRGPEKAFVRVLNTPFESLTKLGDPNLYVEVTFTADNLVKMLDRFMQGSVGQPFLYHPGFDPIMSRELDPELINAMAKQFDTMKADNPSEGSVTITFQDEPYLVNYVASSSLGWYLVDFQPMQKVLQPINHSKLTFYAAGLLLLLMGSASAALLYRNVQKPINDLIRGVKSLRRGAYDHRIKSGPNNEFHYLIEQFNLMSEDIQTLIDKVYAEQLSAKESSLKHLQAQINPHFLYNNFAYIQSMAQLDRTKVIIAFTQHLSQYYRYTTRTEQQLTMLAEEMDLIRNYLEIHRMQSERLHFHEQIDEDMLSILLPRLLFQPLVENAIVHGMEGKRGQFEIVITGRRIEGGWELIVEDNGVGMKQGDLLALRHSLSLQASADHSLGLRNVHQRLKHYYGASSGLVIEHSSLGGLRVGLVIKTEVIDDAGGSDRRRYTLSS</sequence>
<feature type="transmembrane region" description="Helical" evidence="7">
    <location>
        <begin position="12"/>
        <end position="33"/>
    </location>
</feature>
<evidence type="ECO:0000256" key="5">
    <source>
        <dbReference type="ARBA" id="ARBA00022777"/>
    </source>
</evidence>
<dbReference type="GO" id="GO:0000155">
    <property type="term" value="F:phosphorelay sensor kinase activity"/>
    <property type="evidence" value="ECO:0007669"/>
    <property type="project" value="InterPro"/>
</dbReference>
<dbReference type="AlphaFoldDB" id="A0A2V2YTA0"/>
<keyword evidence="3" id="KW-0597">Phosphoprotein</keyword>
<dbReference type="Gene3D" id="3.30.565.10">
    <property type="entry name" value="Histidine kinase-like ATPase, C-terminal domain"/>
    <property type="match status" value="1"/>
</dbReference>
<dbReference type="InterPro" id="IPR036890">
    <property type="entry name" value="HATPase_C_sf"/>
</dbReference>
<keyword evidence="4" id="KW-0808">Transferase</keyword>
<dbReference type="Pfam" id="PF00672">
    <property type="entry name" value="HAMP"/>
    <property type="match status" value="1"/>
</dbReference>
<name>A0A2V2YTA0_9BACL</name>